<feature type="non-terminal residue" evidence="2">
    <location>
        <position position="1"/>
    </location>
</feature>
<evidence type="ECO:0000256" key="1">
    <source>
        <dbReference type="SAM" id="MobiDB-lite"/>
    </source>
</evidence>
<organism evidence="2">
    <name type="scientific">Trepomonas sp. PC1</name>
    <dbReference type="NCBI Taxonomy" id="1076344"/>
    <lineage>
        <taxon>Eukaryota</taxon>
        <taxon>Metamonada</taxon>
        <taxon>Diplomonadida</taxon>
        <taxon>Hexamitidae</taxon>
        <taxon>Hexamitinae</taxon>
        <taxon>Trepomonas</taxon>
    </lineage>
</organism>
<evidence type="ECO:0000313" key="2">
    <source>
        <dbReference type="EMBL" id="JAP90386.1"/>
    </source>
</evidence>
<proteinExistence type="predicted"/>
<name>A0A146K403_9EUKA</name>
<feature type="region of interest" description="Disordered" evidence="1">
    <location>
        <begin position="1"/>
        <end position="32"/>
    </location>
</feature>
<reference evidence="2" key="1">
    <citation type="submission" date="2015-07" db="EMBL/GenBank/DDBJ databases">
        <title>Adaptation to a free-living lifestyle via gene acquisitions in the diplomonad Trepomonas sp. PC1.</title>
        <authorList>
            <person name="Xu F."/>
            <person name="Jerlstrom-Hultqvist J."/>
            <person name="Kolisko M."/>
            <person name="Simpson A.G.B."/>
            <person name="Roger A.J."/>
            <person name="Svard S.G."/>
            <person name="Andersson J.O."/>
        </authorList>
    </citation>
    <scope>NUCLEOTIDE SEQUENCE</scope>
    <source>
        <strain evidence="2">PC1</strain>
    </source>
</reference>
<protein>
    <submittedName>
        <fullName evidence="2">Uncharacterized protein</fullName>
    </submittedName>
</protein>
<dbReference type="EMBL" id="GDID01006220">
    <property type="protein sequence ID" value="JAP90386.1"/>
    <property type="molecule type" value="Transcribed_RNA"/>
</dbReference>
<dbReference type="AlphaFoldDB" id="A0A146K403"/>
<sequence length="965" mass="114179">QIELVPQGRISQQSQLGQQNQTNQNNPPTPQTKYDVKVKISQQQGQDILGKLSMLQSTTETINEVVKPSIPIMNTPQIIQPVHSNVQIGYHPATNEIFDKQKELKEQKKFIEPILKPQTQKISNLLVEGYVETFDVLQMHKYKKPGNEVIYRKVTPNGLKREDVNAFINKYSVMYPLTADILRQNPLLVQFLAEKKLIKSTHNITVNYKDERLNPEEEDLRILSEQQQKVEKLKSNKNYVDQGMFYESIIIFELLSKFQATDDELANYLSQLMQNFFGEAQQDLESYQFKYQRFEDKLLTLQPFSEQEEQLIRKAQLDQILYQKLVNRQIQPHEIDLAKLEFGNNKILKKTAEKLFKANFIRMVCLLKLFDVGLKQPFDEQAGPERFVFQKISWAQFEQQITHYRSVETPEHLQREIDQIIAQNQRLFDFFAENSSFVQKKLKMPRVVQIQNVQFQFAWLQQKSKNLANELYSYADFIDDLECQSEFSDCKNYLIEIQNFDQQLKTQLAQLIKKFNIRLEKIDVKNAVYNSSTDYLLSLQSKQQFERVLYVLSYKGLLKENTFDFDLELFQKEFINQMQKYQNIFLPKIAQQINFWAEQKYPKSFEKLKNPRNQICLKQHVLTLKKQTYKFEEFQVLNRVLQSENVLSAVLILILEMKDEEIVQLIKQILFTFEEYTQCLKEEMILDPRQEKMIKEHKYDERLQKEMEATFRIAYAQKDKEIYQQFIQQHSKVFDRENYESMQGIRKFYVEIVHMPFNIQCTIDDRLFYLMQPKTDLLKTQFSYLGVDQEVKTVSQETRCEVEFSRKQFALQKCSAETRKKLESKSKTKKGDSVKVKGNYVFLPGQSVKVGTINLEKPLVLICSKWQLEVPGVQTAYVSYINTNVPKKDDDMLVVLISKSQVDVYDPELEVLFKNIGELEEFPTVQNNDEEEEYDEYDRSYKLIQGIYVFSNEKVQKFMSKLSEM</sequence>
<accession>A0A146K403</accession>
<gene>
    <name evidence="2" type="ORF">TPC1_30119</name>
</gene>